<accession>A0A9X9L921</accession>
<evidence type="ECO:0000313" key="1">
    <source>
        <dbReference type="EMBL" id="VCU39983.1"/>
    </source>
</evidence>
<proteinExistence type="predicted"/>
<dbReference type="Proteomes" id="UP000324639">
    <property type="component" value="Chromosome Bgt_-02"/>
</dbReference>
<sequence>MTYDLSCSMNQGGVRRRLGRLRDALRYTQVYCARLAGLFAIGEPRIQWFLRLFPAAIHPQMAIVSLAGEEK</sequence>
<name>A0A9X9L921_BLUGR</name>
<evidence type="ECO:0000313" key="2">
    <source>
        <dbReference type="Proteomes" id="UP000324639"/>
    </source>
</evidence>
<organism evidence="1 2">
    <name type="scientific">Blumeria graminis f. sp. tritici</name>
    <dbReference type="NCBI Taxonomy" id="62690"/>
    <lineage>
        <taxon>Eukaryota</taxon>
        <taxon>Fungi</taxon>
        <taxon>Dikarya</taxon>
        <taxon>Ascomycota</taxon>
        <taxon>Pezizomycotina</taxon>
        <taxon>Leotiomycetes</taxon>
        <taxon>Erysiphales</taxon>
        <taxon>Erysiphaceae</taxon>
        <taxon>Blumeria</taxon>
    </lineage>
</organism>
<gene>
    <name evidence="1" type="ORF">BGT96224V316_LOCUS1230</name>
</gene>
<dbReference type="EMBL" id="LR026985">
    <property type="protein sequence ID" value="VCU39983.1"/>
    <property type="molecule type" value="Genomic_DNA"/>
</dbReference>
<keyword evidence="2" id="KW-1185">Reference proteome</keyword>
<reference evidence="1 2" key="1">
    <citation type="submission" date="2018-08" db="EMBL/GenBank/DDBJ databases">
        <authorList>
            <person name="Muller C M."/>
        </authorList>
    </citation>
    <scope>NUCLEOTIDE SEQUENCE [LARGE SCALE GENOMIC DNA]</scope>
</reference>
<protein>
    <submittedName>
        <fullName evidence="1">Bgt-20611</fullName>
    </submittedName>
</protein>
<dbReference type="AlphaFoldDB" id="A0A9X9L921"/>